<keyword evidence="2" id="KW-0862">Zinc</keyword>
<dbReference type="InterPro" id="IPR001878">
    <property type="entry name" value="Znf_CCHC"/>
</dbReference>
<feature type="domain" description="CCHC-type" evidence="4">
    <location>
        <begin position="417"/>
        <end position="431"/>
    </location>
</feature>
<gene>
    <name evidence="5" type="ORF">MVEN_00465500</name>
</gene>
<feature type="region of interest" description="Disordered" evidence="3">
    <location>
        <begin position="671"/>
        <end position="696"/>
    </location>
</feature>
<dbReference type="SUPFAM" id="SSF57756">
    <property type="entry name" value="Retrovirus zinc finger-like domains"/>
    <property type="match status" value="1"/>
</dbReference>
<keyword evidence="1" id="KW-0507">mRNA processing</keyword>
<dbReference type="Pfam" id="PF13352">
    <property type="entry name" value="DUF4100"/>
    <property type="match status" value="1"/>
</dbReference>
<protein>
    <recommendedName>
        <fullName evidence="4">CCHC-type domain-containing protein</fullName>
    </recommendedName>
</protein>
<feature type="region of interest" description="Disordered" evidence="3">
    <location>
        <begin position="83"/>
        <end position="106"/>
    </location>
</feature>
<evidence type="ECO:0000256" key="3">
    <source>
        <dbReference type="SAM" id="MobiDB-lite"/>
    </source>
</evidence>
<dbReference type="PROSITE" id="PS50158">
    <property type="entry name" value="ZF_CCHC"/>
    <property type="match status" value="1"/>
</dbReference>
<name>A0A8H7D943_9AGAR</name>
<feature type="region of interest" description="Disordered" evidence="3">
    <location>
        <begin position="602"/>
        <end position="628"/>
    </location>
</feature>
<dbReference type="InterPro" id="IPR025165">
    <property type="entry name" value="DUF4100"/>
</dbReference>
<dbReference type="GO" id="GO:0003676">
    <property type="term" value="F:nucleic acid binding"/>
    <property type="evidence" value="ECO:0007669"/>
    <property type="project" value="InterPro"/>
</dbReference>
<feature type="compositionally biased region" description="Pro residues" evidence="3">
    <location>
        <begin position="562"/>
        <end position="571"/>
    </location>
</feature>
<comment type="caution">
    <text evidence="5">The sequence shown here is derived from an EMBL/GenBank/DDBJ whole genome shotgun (WGS) entry which is preliminary data.</text>
</comment>
<reference evidence="5" key="1">
    <citation type="submission" date="2020-05" db="EMBL/GenBank/DDBJ databases">
        <title>Mycena genomes resolve the evolution of fungal bioluminescence.</title>
        <authorList>
            <person name="Tsai I.J."/>
        </authorList>
    </citation>
    <scope>NUCLEOTIDE SEQUENCE</scope>
    <source>
        <strain evidence="5">CCC161011</strain>
    </source>
</reference>
<feature type="compositionally biased region" description="Basic and acidic residues" evidence="3">
    <location>
        <begin position="602"/>
        <end position="611"/>
    </location>
</feature>
<dbReference type="AlphaFoldDB" id="A0A8H7D943"/>
<proteinExistence type="predicted"/>
<dbReference type="OrthoDB" id="3252634at2759"/>
<feature type="compositionally biased region" description="Polar residues" evidence="3">
    <location>
        <begin position="673"/>
        <end position="683"/>
    </location>
</feature>
<evidence type="ECO:0000313" key="6">
    <source>
        <dbReference type="Proteomes" id="UP000620124"/>
    </source>
</evidence>
<dbReference type="InterPro" id="IPR036875">
    <property type="entry name" value="Znf_CCHC_sf"/>
</dbReference>
<dbReference type="Proteomes" id="UP000620124">
    <property type="component" value="Unassembled WGS sequence"/>
</dbReference>
<accession>A0A8H7D943</accession>
<evidence type="ECO:0000259" key="4">
    <source>
        <dbReference type="PROSITE" id="PS50158"/>
    </source>
</evidence>
<sequence length="825" mass="90438">MRAVRTTSANDLSCPSNMIYSRRTLLRPISGPTNTFYIAPALSRAAGTSYFGAHREGFHLTISSEETRSLRPNPLRTLRTELRAVRQNPHNLADTSRHSSSSESSELFVPVPDHLAQHNNLSPVDPLSPTLAFFFDTPTTPTLDTSTPPPFNTMVNGPPAAHMPARGERGAPTFDSAKPRELNRYFDDLEFHFTRCSITDDAAKKQHATRYLSVDDQDVWQSLPEHDQAHTYQQFKAAVLKLYPGTDANRKFSMADLDALIGEYQRIGILSRGDYSDFYRKFILYTQYLISHNRLSLAEQSRAFKRAIAPPHLWNSVHQRLQIKKPDVHPEDPYDLADLNEAVEFVLAETPAARVANTPAISSAVTSAASEIKQEPRVTDILDSINGLIKVLTAQQQLQSSRGPGASYNQLNNGSMCAYCGESGHFIAKCPHVEEDTKNGKCKRDVEGRVTLPSGAFVPRRIEGRNLRARIDEWHRQNPGQLAAAQLMVTTQYLSSSNPPVPATVACASSATSFILSEDDRIQSLEQELYALRTRAQARLAAAAGEPVESPEQPVRRTPTPVAAPPPPPAASQPTVPHIATRPTALPLVAPEHPFAKARDAAYAPPRDRNVGARAPPHSAPTKKPEAAYRSTAPIYDEKVASAVFDRSMDAPITLTQRELLSLSPDVRAQVRDATTSRRVPQNSREKPAADSAPPVNQFLANSFPAAAEAMDSLSEQKAKDARTTAFLDSMPTTFAQAAQYELPADAFVVPDPYEAYYSAGMVSEDLIVSLESSAIRSILPVVNNHQKIECIIDGGSQIIAMSDTICHELGLPYDPPHYPADAIG</sequence>
<organism evidence="5 6">
    <name type="scientific">Mycena venus</name>
    <dbReference type="NCBI Taxonomy" id="2733690"/>
    <lineage>
        <taxon>Eukaryota</taxon>
        <taxon>Fungi</taxon>
        <taxon>Dikarya</taxon>
        <taxon>Basidiomycota</taxon>
        <taxon>Agaricomycotina</taxon>
        <taxon>Agaricomycetes</taxon>
        <taxon>Agaricomycetidae</taxon>
        <taxon>Agaricales</taxon>
        <taxon>Marasmiineae</taxon>
        <taxon>Mycenaceae</taxon>
        <taxon>Mycena</taxon>
    </lineage>
</organism>
<dbReference type="GO" id="GO:0008270">
    <property type="term" value="F:zinc ion binding"/>
    <property type="evidence" value="ECO:0007669"/>
    <property type="project" value="UniProtKB-KW"/>
</dbReference>
<keyword evidence="6" id="KW-1185">Reference proteome</keyword>
<evidence type="ECO:0000256" key="1">
    <source>
        <dbReference type="ARBA" id="ARBA00022664"/>
    </source>
</evidence>
<feature type="region of interest" description="Disordered" evidence="3">
    <location>
        <begin position="542"/>
        <end position="575"/>
    </location>
</feature>
<keyword evidence="2" id="KW-0479">Metal-binding</keyword>
<evidence type="ECO:0000256" key="2">
    <source>
        <dbReference type="PROSITE-ProRule" id="PRU00047"/>
    </source>
</evidence>
<evidence type="ECO:0000313" key="5">
    <source>
        <dbReference type="EMBL" id="KAF7365905.1"/>
    </source>
</evidence>
<dbReference type="GO" id="GO:0006397">
    <property type="term" value="P:mRNA processing"/>
    <property type="evidence" value="ECO:0007669"/>
    <property type="project" value="UniProtKB-KW"/>
</dbReference>
<dbReference type="EMBL" id="JACAZI010000003">
    <property type="protein sequence ID" value="KAF7365905.1"/>
    <property type="molecule type" value="Genomic_DNA"/>
</dbReference>
<keyword evidence="2" id="KW-0863">Zinc-finger</keyword>